<dbReference type="InterPro" id="IPR049575">
    <property type="entry name" value="RsiG-like"/>
</dbReference>
<dbReference type="EMBL" id="JBHSTI010000002">
    <property type="protein sequence ID" value="MFC6236538.1"/>
    <property type="molecule type" value="Genomic_DNA"/>
</dbReference>
<protein>
    <submittedName>
        <fullName evidence="3">Aerial mycelium formation protein</fullName>
    </submittedName>
</protein>
<reference evidence="4" key="1">
    <citation type="journal article" date="2019" name="Int. J. Syst. Evol. Microbiol.">
        <title>The Global Catalogue of Microorganisms (GCM) 10K type strain sequencing project: providing services to taxonomists for standard genome sequencing and annotation.</title>
        <authorList>
            <consortium name="The Broad Institute Genomics Platform"/>
            <consortium name="The Broad Institute Genome Sequencing Center for Infectious Disease"/>
            <person name="Wu L."/>
            <person name="Ma J."/>
        </authorList>
    </citation>
    <scope>NUCLEOTIDE SEQUENCE [LARGE SCALE GENOMIC DNA]</scope>
    <source>
        <strain evidence="4">CGMCC 4.7317</strain>
    </source>
</reference>
<evidence type="ECO:0000313" key="3">
    <source>
        <dbReference type="EMBL" id="MFC6236538.1"/>
    </source>
</evidence>
<feature type="domain" description="RsiG-like" evidence="2">
    <location>
        <begin position="119"/>
        <end position="179"/>
    </location>
</feature>
<feature type="compositionally biased region" description="Basic and acidic residues" evidence="1">
    <location>
        <begin position="98"/>
        <end position="107"/>
    </location>
</feature>
<gene>
    <name evidence="3" type="ORF">ACFQGU_01510</name>
</gene>
<dbReference type="RefSeq" id="WP_386763581.1">
    <property type="nucleotide sequence ID" value="NZ_JBHSTI010000002.1"/>
</dbReference>
<name>A0ABW1SVW0_9ACTN</name>
<evidence type="ECO:0000313" key="4">
    <source>
        <dbReference type="Proteomes" id="UP001596138"/>
    </source>
</evidence>
<comment type="caution">
    <text evidence="3">The sequence shown here is derived from an EMBL/GenBank/DDBJ whole genome shotgun (WGS) entry which is preliminary data.</text>
</comment>
<keyword evidence="4" id="KW-1185">Reference proteome</keyword>
<evidence type="ECO:0000259" key="2">
    <source>
        <dbReference type="Pfam" id="PF22802"/>
    </source>
</evidence>
<feature type="domain" description="RsiG-like" evidence="2">
    <location>
        <begin position="22"/>
        <end position="83"/>
    </location>
</feature>
<dbReference type="CDD" id="cd21107">
    <property type="entry name" value="RsiG"/>
    <property type="match status" value="1"/>
</dbReference>
<dbReference type="InterPro" id="IPR055209">
    <property type="entry name" value="RsiG-like_dom"/>
</dbReference>
<dbReference type="Pfam" id="PF22802">
    <property type="entry name" value="RsiG"/>
    <property type="match status" value="2"/>
</dbReference>
<evidence type="ECO:0000256" key="1">
    <source>
        <dbReference type="SAM" id="MobiDB-lite"/>
    </source>
</evidence>
<dbReference type="Proteomes" id="UP001596138">
    <property type="component" value="Unassembled WGS sequence"/>
</dbReference>
<feature type="region of interest" description="Disordered" evidence="1">
    <location>
        <begin position="86"/>
        <end position="107"/>
    </location>
</feature>
<proteinExistence type="predicted"/>
<organism evidence="3 4">
    <name type="scientific">Longivirga aurantiaca</name>
    <dbReference type="NCBI Taxonomy" id="1837743"/>
    <lineage>
        <taxon>Bacteria</taxon>
        <taxon>Bacillati</taxon>
        <taxon>Actinomycetota</taxon>
        <taxon>Actinomycetes</taxon>
        <taxon>Sporichthyales</taxon>
        <taxon>Sporichthyaceae</taxon>
        <taxon>Longivirga</taxon>
    </lineage>
</organism>
<accession>A0ABW1SVW0</accession>
<sequence length="185" mass="20640">MTKPMPGGRRRVDRVLDPAFVQGVEDLTMAEVRERRADADQEETDLSHNRSKLIARIDLLKAEQSRRAGTMEGSIIDALPQILAGPGQRRTHGSGRHIHTEPSRLDEHRRKEEAIVADTELSDVSHLTDDELVAGIAALQEAEHEVSEVRHDVQQVMDFFQAEIGRRYREGLANVDDLLTAPPGA</sequence>